<dbReference type="OrthoDB" id="129527at2"/>
<gene>
    <name evidence="1" type="ORF">IP93_01290</name>
</gene>
<protein>
    <submittedName>
        <fullName evidence="1">Uncharacterized protein DUF4920</fullName>
    </submittedName>
</protein>
<keyword evidence="2" id="KW-1185">Reference proteome</keyword>
<dbReference type="AlphaFoldDB" id="A0A562LWH9"/>
<reference evidence="1 2" key="1">
    <citation type="journal article" date="2015" name="Stand. Genomic Sci.">
        <title>Genomic Encyclopedia of Bacterial and Archaeal Type Strains, Phase III: the genomes of soil and plant-associated and newly described type strains.</title>
        <authorList>
            <person name="Whitman W.B."/>
            <person name="Woyke T."/>
            <person name="Klenk H.P."/>
            <person name="Zhou Y."/>
            <person name="Lilburn T.G."/>
            <person name="Beck B.J."/>
            <person name="De Vos P."/>
            <person name="Vandamme P."/>
            <person name="Eisen J.A."/>
            <person name="Garrity G."/>
            <person name="Hugenholtz P."/>
            <person name="Kyrpides N.C."/>
        </authorList>
    </citation>
    <scope>NUCLEOTIDE SEQUENCE [LARGE SCALE GENOMIC DNA]</scope>
    <source>
        <strain evidence="1 2">CGMCC 1.10136</strain>
    </source>
</reference>
<name>A0A562LWH9_9GAMM</name>
<dbReference type="EMBL" id="VLKP01000004">
    <property type="protein sequence ID" value="TWI12009.1"/>
    <property type="molecule type" value="Genomic_DNA"/>
</dbReference>
<evidence type="ECO:0000313" key="2">
    <source>
        <dbReference type="Proteomes" id="UP000316471"/>
    </source>
</evidence>
<dbReference type="RefSeq" id="WP_144813458.1">
    <property type="nucleotide sequence ID" value="NZ_VLKP01000004.1"/>
</dbReference>
<accession>A0A562LWH9</accession>
<proteinExistence type="predicted"/>
<dbReference type="Proteomes" id="UP000316471">
    <property type="component" value="Unassembled WGS sequence"/>
</dbReference>
<comment type="caution">
    <text evidence="1">The sequence shown here is derived from an EMBL/GenBank/DDBJ whole genome shotgun (WGS) entry which is preliminary data.</text>
</comment>
<organism evidence="1 2">
    <name type="scientific">Aerolutibacter ruishenii</name>
    <dbReference type="NCBI Taxonomy" id="686800"/>
    <lineage>
        <taxon>Bacteria</taxon>
        <taxon>Pseudomonadati</taxon>
        <taxon>Pseudomonadota</taxon>
        <taxon>Gammaproteobacteria</taxon>
        <taxon>Lysobacterales</taxon>
        <taxon>Lysobacteraceae</taxon>
        <taxon>Aerolutibacter</taxon>
    </lineage>
</organism>
<evidence type="ECO:0000313" key="1">
    <source>
        <dbReference type="EMBL" id="TWI12009.1"/>
    </source>
</evidence>
<dbReference type="Pfam" id="PF16267">
    <property type="entry name" value="DUF4920"/>
    <property type="match status" value="1"/>
</dbReference>
<sequence length="168" mass="17855">MSPPLASGAFGRYRLVHLLSTGFPMRLLAACLLSAATLLAYAGGSTSYGKPFADGPAVPVSTAIAAFEAHAGEPRRFSGRITEVCQAQGCWMMLEHDGQAARVKFGDHAFFLPKDASGTAVVHGVLERKQLTPEQAKHFSEDSGKRLPVETVEFRIVADGVRVTPGEG</sequence>
<dbReference type="InterPro" id="IPR032577">
    <property type="entry name" value="DUF4920"/>
</dbReference>